<accession>A0A8C0NMN6</accession>
<dbReference type="InterPro" id="IPR001810">
    <property type="entry name" value="F-box_dom"/>
</dbReference>
<feature type="compositionally biased region" description="Basic and acidic residues" evidence="10">
    <location>
        <begin position="102"/>
        <end position="132"/>
    </location>
</feature>
<reference evidence="12" key="2">
    <citation type="submission" date="2025-08" db="UniProtKB">
        <authorList>
            <consortium name="Ensembl"/>
        </authorList>
    </citation>
    <scope>IDENTIFICATION</scope>
</reference>
<feature type="compositionally biased region" description="Gly residues" evidence="10">
    <location>
        <begin position="236"/>
        <end position="246"/>
    </location>
</feature>
<dbReference type="GO" id="GO:0006974">
    <property type="term" value="P:DNA damage response"/>
    <property type="evidence" value="ECO:0007669"/>
    <property type="project" value="UniProtKB-KW"/>
</dbReference>
<evidence type="ECO:0000256" key="2">
    <source>
        <dbReference type="ARBA" id="ARBA00004906"/>
    </source>
</evidence>
<dbReference type="Gene3D" id="1.20.1280.50">
    <property type="match status" value="1"/>
</dbReference>
<name>A0A8C0NMN6_CANLF</name>
<keyword evidence="4" id="KW-0963">Cytoplasm</keyword>
<dbReference type="SMART" id="SM00256">
    <property type="entry name" value="FBOX"/>
    <property type="match status" value="1"/>
</dbReference>
<evidence type="ECO:0000256" key="7">
    <source>
        <dbReference type="ARBA" id="ARBA00023306"/>
    </source>
</evidence>
<evidence type="ECO:0000259" key="11">
    <source>
        <dbReference type="PROSITE" id="PS50181"/>
    </source>
</evidence>
<dbReference type="Pfam" id="PF12937">
    <property type="entry name" value="F-box-like"/>
    <property type="match status" value="1"/>
</dbReference>
<comment type="pathway">
    <text evidence="2">Protein modification; protein ubiquitination.</text>
</comment>
<feature type="region of interest" description="Disordered" evidence="10">
    <location>
        <begin position="200"/>
        <end position="252"/>
    </location>
</feature>
<proteinExistence type="inferred from homology"/>
<evidence type="ECO:0000313" key="12">
    <source>
        <dbReference type="Ensembl" id="ENSCAFP00030029513.1"/>
    </source>
</evidence>
<dbReference type="Proteomes" id="UP000694429">
    <property type="component" value="Chromosome 5"/>
</dbReference>
<evidence type="ECO:0000256" key="9">
    <source>
        <dbReference type="ARBA" id="ARBA00093506"/>
    </source>
</evidence>
<evidence type="ECO:0000256" key="5">
    <source>
        <dbReference type="ARBA" id="ARBA00022763"/>
    </source>
</evidence>
<dbReference type="InterPro" id="IPR027919">
    <property type="entry name" value="DUF4568"/>
</dbReference>
<evidence type="ECO:0000256" key="6">
    <source>
        <dbReference type="ARBA" id="ARBA00022786"/>
    </source>
</evidence>
<evidence type="ECO:0000313" key="13">
    <source>
        <dbReference type="Proteomes" id="UP000694429"/>
    </source>
</evidence>
<organism evidence="12 13">
    <name type="scientific">Canis lupus familiaris</name>
    <name type="common">Dog</name>
    <name type="synonym">Canis familiaris</name>
    <dbReference type="NCBI Taxonomy" id="9615"/>
    <lineage>
        <taxon>Eukaryota</taxon>
        <taxon>Metazoa</taxon>
        <taxon>Chordata</taxon>
        <taxon>Craniata</taxon>
        <taxon>Vertebrata</taxon>
        <taxon>Euteleostomi</taxon>
        <taxon>Mammalia</taxon>
        <taxon>Eutheria</taxon>
        <taxon>Laurasiatheria</taxon>
        <taxon>Carnivora</taxon>
        <taxon>Caniformia</taxon>
        <taxon>Canidae</taxon>
        <taxon>Canis</taxon>
    </lineage>
</organism>
<dbReference type="PANTHER" id="PTHR10706:SF130">
    <property type="entry name" value="F-BOX ONLY PROTEIN 31"/>
    <property type="match status" value="1"/>
</dbReference>
<evidence type="ECO:0000256" key="3">
    <source>
        <dbReference type="ARBA" id="ARBA00010611"/>
    </source>
</evidence>
<feature type="compositionally biased region" description="Gly residues" evidence="10">
    <location>
        <begin position="159"/>
        <end position="170"/>
    </location>
</feature>
<dbReference type="PROSITE" id="PS50181">
    <property type="entry name" value="FBOX"/>
    <property type="match status" value="1"/>
</dbReference>
<feature type="region of interest" description="Disordered" evidence="10">
    <location>
        <begin position="99"/>
        <end position="170"/>
    </location>
</feature>
<dbReference type="UniPathway" id="UPA00143"/>
<keyword evidence="5" id="KW-0227">DNA damage</keyword>
<evidence type="ECO:0000256" key="8">
    <source>
        <dbReference type="ARBA" id="ARBA00068844"/>
    </source>
</evidence>
<evidence type="ECO:0000256" key="4">
    <source>
        <dbReference type="ARBA" id="ARBA00022490"/>
    </source>
</evidence>
<dbReference type="GO" id="GO:0016567">
    <property type="term" value="P:protein ubiquitination"/>
    <property type="evidence" value="ECO:0007669"/>
    <property type="project" value="UniProtKB-UniPathway"/>
</dbReference>
<protein>
    <recommendedName>
        <fullName evidence="8">F-box only protein 31</fullName>
    </recommendedName>
</protein>
<comment type="similarity">
    <text evidence="3">Belongs to the FBXO31 family.</text>
</comment>
<comment type="subcellular location">
    <subcellularLocation>
        <location evidence="1">Cytoplasm</location>
    </subcellularLocation>
</comment>
<evidence type="ECO:0000256" key="1">
    <source>
        <dbReference type="ARBA" id="ARBA00004496"/>
    </source>
</evidence>
<dbReference type="Ensembl" id="ENSCAFT00030033842.1">
    <property type="protein sequence ID" value="ENSCAFP00030029513.1"/>
    <property type="gene ID" value="ENSCAFG00030018309.1"/>
</dbReference>
<comment type="subunit">
    <text evidence="9">Part of a SCF (SKP1-cullin-F-box) protein ligase complex SCF(FBXO31) composed of CUL1, SKP1, RBX1 and FBXO31. Interacts (when phosphorylated at Ser-33) with CDC20, promoting ubiquitination by the APC/C complex.</text>
</comment>
<keyword evidence="6" id="KW-0833">Ubl conjugation pathway</keyword>
<dbReference type="GO" id="GO:0005737">
    <property type="term" value="C:cytoplasm"/>
    <property type="evidence" value="ECO:0007669"/>
    <property type="project" value="UniProtKB-SubCell"/>
</dbReference>
<evidence type="ECO:0000256" key="10">
    <source>
        <dbReference type="SAM" id="MobiDB-lite"/>
    </source>
</evidence>
<dbReference type="Pfam" id="PF12014">
    <property type="entry name" value="Cyclin_D1_bind"/>
    <property type="match status" value="1"/>
</dbReference>
<keyword evidence="7" id="KW-0131">Cell cycle</keyword>
<dbReference type="AlphaFoldDB" id="A0A8C0NMN6"/>
<feature type="compositionally biased region" description="Low complexity" evidence="10">
    <location>
        <begin position="133"/>
        <end position="145"/>
    </location>
</feature>
<dbReference type="InterPro" id="IPR045048">
    <property type="entry name" value="FBXO31/39"/>
</dbReference>
<feature type="compositionally biased region" description="Basic and acidic residues" evidence="10">
    <location>
        <begin position="603"/>
        <end position="614"/>
    </location>
</feature>
<dbReference type="InterPro" id="IPR036047">
    <property type="entry name" value="F-box-like_dom_sf"/>
</dbReference>
<sequence length="805" mass="88374">MGGNLRGPGPSWGCYGGTTCGVLGSAWEFYGGGQPAGSWAFLGVLWGDNLRGPRVVLGILWGGTTCGVLGVLWGDNLRGPRVGLGILWGGTTCGVLGGPRSVPERRGPGSAAHAREVESRALAHARGREGEGARAAGVAEGAGAWPRRRGRGPRSPPCSGGGGGGGAGLRGGACAEAAAARLVPCAGMAVCARLCGVGPSRGCRRRQQRRGPAETAAADSEPDTDPEEERIEAGGALSGAPGGRGAGPPPPPRCSLLELPPELLVEIFASLPGTDLPSLAQVCTKFRRILHTDTIWRRRCREEYGVCENLRKLDITGVSCRDVYAKLLHRYRHILGLWQPDIGPYGGLLNVVVDGLFIIGWMYLPPHDPHVDDPMRFKPLFRVHLMERKSATVECMYGHRGPHNGHIQIVKKDEFSTKCNQTDHHRMSGGRQEEFRTWLREEWGRTLEDIFHEHMQELILMKFIYTSQYDNCLTYRRIYLPPSHPDDLIRPGLFKGTYGSHGLEIVMLSFHGKCARGTKITGDPNIPAGQQTVEIDLMHRIQLPDVESLRNFNELSRIVLEVREQVRQEQQQQENGPEDGEGRGQQSPREPQRGPAQPSAELPAEKGGESRDGEAEAAAPPAPEQPAQSGQGQPFVLPVGVSSRNEDYPRTCRMWKSTFQTFGKEVCFIDQSMCPVPSTVHQEPICCECQAKCRGYLPVPRFEATLPYWVPLSLRPRKQVVKRQQSFTGIQEPALGLRSWYNRWRICCDGHLLLKWQQLQALHQHEPLAPGKGASIPAPLLPRSLLTLLQAVLRVVVAIRQLFWV</sequence>
<feature type="compositionally biased region" description="Acidic residues" evidence="10">
    <location>
        <begin position="220"/>
        <end position="230"/>
    </location>
</feature>
<dbReference type="PANTHER" id="PTHR10706">
    <property type="entry name" value="F-BOX FAMILY PROTEIN"/>
    <property type="match status" value="1"/>
</dbReference>
<feature type="compositionally biased region" description="Low complexity" evidence="10">
    <location>
        <begin position="625"/>
        <end position="634"/>
    </location>
</feature>
<dbReference type="Pfam" id="PF15132">
    <property type="entry name" value="DUF4568"/>
    <property type="match status" value="1"/>
</dbReference>
<reference evidence="12" key="1">
    <citation type="submission" date="2019-03" db="EMBL/GenBank/DDBJ databases">
        <authorList>
            <person name="Warren W.C."/>
            <person name="Johnson G.S."/>
        </authorList>
    </citation>
    <scope>NUCLEOTIDE SEQUENCE [LARGE SCALE GENOMIC DNA]</scope>
    <source>
        <strain evidence="12">Basenji</strain>
    </source>
</reference>
<dbReference type="SUPFAM" id="SSF81383">
    <property type="entry name" value="F-box domain"/>
    <property type="match status" value="1"/>
</dbReference>
<dbReference type="FunFam" id="1.20.1280.50:FF:000033">
    <property type="entry name" value="F-box only protein 31"/>
    <property type="match status" value="1"/>
</dbReference>
<feature type="domain" description="F-box" evidence="11">
    <location>
        <begin position="253"/>
        <end position="299"/>
    </location>
</feature>
<feature type="region of interest" description="Disordered" evidence="10">
    <location>
        <begin position="566"/>
        <end position="640"/>
    </location>
</feature>